<dbReference type="EC" id="5.6.2.4" evidence="5"/>
<comment type="similarity">
    <text evidence="1">Belongs to the helicase family. RecQ subfamily.</text>
</comment>
<evidence type="ECO:0000256" key="1">
    <source>
        <dbReference type="ARBA" id="ARBA00005446"/>
    </source>
</evidence>
<dbReference type="SUPFAM" id="SSF52540">
    <property type="entry name" value="P-loop containing nucleoside triphosphate hydrolases"/>
    <property type="match status" value="1"/>
</dbReference>
<dbReference type="InterPro" id="IPR014001">
    <property type="entry name" value="Helicase_ATP-bd"/>
</dbReference>
<evidence type="ECO:0000256" key="5">
    <source>
        <dbReference type="ARBA" id="ARBA00034808"/>
    </source>
</evidence>
<dbReference type="EMBL" id="UINC01116873">
    <property type="protein sequence ID" value="SVC88909.1"/>
    <property type="molecule type" value="Genomic_DNA"/>
</dbReference>
<keyword evidence="3" id="KW-0413">Isomerase</keyword>
<dbReference type="GO" id="GO:0043590">
    <property type="term" value="C:bacterial nucleoid"/>
    <property type="evidence" value="ECO:0007669"/>
    <property type="project" value="TreeGrafter"/>
</dbReference>
<reference evidence="7" key="1">
    <citation type="submission" date="2018-05" db="EMBL/GenBank/DDBJ databases">
        <authorList>
            <person name="Lanie J.A."/>
            <person name="Ng W.-L."/>
            <person name="Kazmierczak K.M."/>
            <person name="Andrzejewski T.M."/>
            <person name="Davidsen T.M."/>
            <person name="Wayne K.J."/>
            <person name="Tettelin H."/>
            <person name="Glass J.I."/>
            <person name="Rusch D."/>
            <person name="Podicherti R."/>
            <person name="Tsui H.-C.T."/>
            <person name="Winkler M.E."/>
        </authorList>
    </citation>
    <scope>NUCLEOTIDE SEQUENCE</scope>
</reference>
<feature type="non-terminal residue" evidence="7">
    <location>
        <position position="110"/>
    </location>
</feature>
<evidence type="ECO:0000313" key="7">
    <source>
        <dbReference type="EMBL" id="SVC88909.1"/>
    </source>
</evidence>
<dbReference type="GO" id="GO:0003677">
    <property type="term" value="F:DNA binding"/>
    <property type="evidence" value="ECO:0007669"/>
    <property type="project" value="UniProtKB-KW"/>
</dbReference>
<evidence type="ECO:0000256" key="2">
    <source>
        <dbReference type="ARBA" id="ARBA00023125"/>
    </source>
</evidence>
<dbReference type="InterPro" id="IPR027417">
    <property type="entry name" value="P-loop_NTPase"/>
</dbReference>
<dbReference type="PANTHER" id="PTHR13710">
    <property type="entry name" value="DNA HELICASE RECQ FAMILY MEMBER"/>
    <property type="match status" value="1"/>
</dbReference>
<dbReference type="AlphaFoldDB" id="A0A382QTR4"/>
<evidence type="ECO:0000256" key="4">
    <source>
        <dbReference type="ARBA" id="ARBA00034617"/>
    </source>
</evidence>
<feature type="domain" description="Helicase ATP-binding" evidence="6">
    <location>
        <begin position="35"/>
        <end position="110"/>
    </location>
</feature>
<dbReference type="GO" id="GO:0006310">
    <property type="term" value="P:DNA recombination"/>
    <property type="evidence" value="ECO:0007669"/>
    <property type="project" value="TreeGrafter"/>
</dbReference>
<proteinExistence type="inferred from homology"/>
<protein>
    <recommendedName>
        <fullName evidence="5">DNA 3'-5' helicase</fullName>
        <ecNumber evidence="5">5.6.2.4</ecNumber>
    </recommendedName>
</protein>
<dbReference type="Pfam" id="PF00270">
    <property type="entry name" value="DEAD"/>
    <property type="match status" value="1"/>
</dbReference>
<keyword evidence="2" id="KW-0238">DNA-binding</keyword>
<dbReference type="GO" id="GO:0005737">
    <property type="term" value="C:cytoplasm"/>
    <property type="evidence" value="ECO:0007669"/>
    <property type="project" value="TreeGrafter"/>
</dbReference>
<accession>A0A382QTR4</accession>
<dbReference type="GO" id="GO:0009378">
    <property type="term" value="F:four-way junction helicase activity"/>
    <property type="evidence" value="ECO:0007669"/>
    <property type="project" value="TreeGrafter"/>
</dbReference>
<dbReference type="GO" id="GO:0006281">
    <property type="term" value="P:DNA repair"/>
    <property type="evidence" value="ECO:0007669"/>
    <property type="project" value="TreeGrafter"/>
</dbReference>
<dbReference type="GO" id="GO:0005524">
    <property type="term" value="F:ATP binding"/>
    <property type="evidence" value="ECO:0007669"/>
    <property type="project" value="InterPro"/>
</dbReference>
<sequence length="110" mass="11840">METELFSDAGEPDLTGLLKRFFGYESFRPLQEEVIRDSLAGHDTFVLMPTGGGKSLCYQLPALVKGGLTIVVSPLIALMKDQVDALHEAGVSATFLNSTLGAAEARRRLA</sequence>
<name>A0A382QTR4_9ZZZZ</name>
<organism evidence="7">
    <name type="scientific">marine metagenome</name>
    <dbReference type="NCBI Taxonomy" id="408172"/>
    <lineage>
        <taxon>unclassified sequences</taxon>
        <taxon>metagenomes</taxon>
        <taxon>ecological metagenomes</taxon>
    </lineage>
</organism>
<dbReference type="PROSITE" id="PS51192">
    <property type="entry name" value="HELICASE_ATP_BIND_1"/>
    <property type="match status" value="1"/>
</dbReference>
<gene>
    <name evidence="7" type="ORF">METZ01_LOCUS341763</name>
</gene>
<comment type="catalytic activity">
    <reaction evidence="4">
        <text>Couples ATP hydrolysis with the unwinding of duplex DNA by translocating in the 3'-5' direction.</text>
        <dbReference type="EC" id="5.6.2.4"/>
    </reaction>
</comment>
<evidence type="ECO:0000259" key="6">
    <source>
        <dbReference type="PROSITE" id="PS51192"/>
    </source>
</evidence>
<dbReference type="PANTHER" id="PTHR13710:SF105">
    <property type="entry name" value="ATP-DEPENDENT DNA HELICASE Q1"/>
    <property type="match status" value="1"/>
</dbReference>
<evidence type="ECO:0000256" key="3">
    <source>
        <dbReference type="ARBA" id="ARBA00023235"/>
    </source>
</evidence>
<dbReference type="InterPro" id="IPR011545">
    <property type="entry name" value="DEAD/DEAH_box_helicase_dom"/>
</dbReference>
<dbReference type="Gene3D" id="3.40.50.300">
    <property type="entry name" value="P-loop containing nucleotide triphosphate hydrolases"/>
    <property type="match status" value="1"/>
</dbReference>
<dbReference type="GO" id="GO:0043138">
    <property type="term" value="F:3'-5' DNA helicase activity"/>
    <property type="evidence" value="ECO:0007669"/>
    <property type="project" value="UniProtKB-EC"/>
</dbReference>
<dbReference type="GO" id="GO:0030894">
    <property type="term" value="C:replisome"/>
    <property type="evidence" value="ECO:0007669"/>
    <property type="project" value="TreeGrafter"/>
</dbReference>
<dbReference type="CDD" id="cd17920">
    <property type="entry name" value="DEXHc_RecQ"/>
    <property type="match status" value="1"/>
</dbReference>